<keyword evidence="6" id="KW-0472">Membrane</keyword>
<evidence type="ECO:0000256" key="6">
    <source>
        <dbReference type="ARBA" id="ARBA00023136"/>
    </source>
</evidence>
<organism evidence="9 10">
    <name type="scientific">Sphingobacterium humi</name>
    <dbReference type="NCBI Taxonomy" id="1796905"/>
    <lineage>
        <taxon>Bacteria</taxon>
        <taxon>Pseudomonadati</taxon>
        <taxon>Bacteroidota</taxon>
        <taxon>Sphingobacteriia</taxon>
        <taxon>Sphingobacteriales</taxon>
        <taxon>Sphingobacteriaceae</taxon>
        <taxon>Sphingobacterium</taxon>
    </lineage>
</organism>
<evidence type="ECO:0000256" key="7">
    <source>
        <dbReference type="ARBA" id="ARBA00023237"/>
    </source>
</evidence>
<evidence type="ECO:0008006" key="11">
    <source>
        <dbReference type="Google" id="ProtNLM"/>
    </source>
</evidence>
<dbReference type="SUPFAM" id="SSF56954">
    <property type="entry name" value="Outer membrane efflux proteins (OEP)"/>
    <property type="match status" value="1"/>
</dbReference>
<evidence type="ECO:0000256" key="8">
    <source>
        <dbReference type="SAM" id="Coils"/>
    </source>
</evidence>
<keyword evidence="5" id="KW-0812">Transmembrane</keyword>
<dbReference type="InterPro" id="IPR003423">
    <property type="entry name" value="OMP_efflux"/>
</dbReference>
<keyword evidence="8" id="KW-0175">Coiled coil</keyword>
<evidence type="ECO:0000256" key="1">
    <source>
        <dbReference type="ARBA" id="ARBA00004442"/>
    </source>
</evidence>
<feature type="coiled-coil region" evidence="8">
    <location>
        <begin position="341"/>
        <end position="375"/>
    </location>
</feature>
<keyword evidence="4" id="KW-1134">Transmembrane beta strand</keyword>
<dbReference type="PANTHER" id="PTHR30026">
    <property type="entry name" value="OUTER MEMBRANE PROTEIN TOLC"/>
    <property type="match status" value="1"/>
</dbReference>
<evidence type="ECO:0000256" key="3">
    <source>
        <dbReference type="ARBA" id="ARBA00022448"/>
    </source>
</evidence>
<evidence type="ECO:0000256" key="4">
    <source>
        <dbReference type="ARBA" id="ARBA00022452"/>
    </source>
</evidence>
<evidence type="ECO:0000256" key="2">
    <source>
        <dbReference type="ARBA" id="ARBA00007613"/>
    </source>
</evidence>
<dbReference type="Pfam" id="PF02321">
    <property type="entry name" value="OEP"/>
    <property type="match status" value="2"/>
</dbReference>
<gene>
    <name evidence="9" type="ORF">GQF63_13110</name>
</gene>
<dbReference type="OrthoDB" id="9811587at2"/>
<dbReference type="AlphaFoldDB" id="A0A6N8L465"/>
<dbReference type="Gene3D" id="1.20.1600.10">
    <property type="entry name" value="Outer membrane efflux proteins (OEP)"/>
    <property type="match status" value="1"/>
</dbReference>
<keyword evidence="10" id="KW-1185">Reference proteome</keyword>
<name>A0A6N8L465_9SPHI</name>
<dbReference type="RefSeq" id="WP_160369688.1">
    <property type="nucleotide sequence ID" value="NZ_WSQA01000009.1"/>
</dbReference>
<dbReference type="GO" id="GO:0015288">
    <property type="term" value="F:porin activity"/>
    <property type="evidence" value="ECO:0007669"/>
    <property type="project" value="TreeGrafter"/>
</dbReference>
<accession>A0A6N8L465</accession>
<evidence type="ECO:0000256" key="5">
    <source>
        <dbReference type="ARBA" id="ARBA00022692"/>
    </source>
</evidence>
<dbReference type="InterPro" id="IPR051906">
    <property type="entry name" value="TolC-like"/>
</dbReference>
<proteinExistence type="inferred from homology"/>
<comment type="caution">
    <text evidence="9">The sequence shown here is derived from an EMBL/GenBank/DDBJ whole genome shotgun (WGS) entry which is preliminary data.</text>
</comment>
<dbReference type="Proteomes" id="UP000435036">
    <property type="component" value="Unassembled WGS sequence"/>
</dbReference>
<comment type="subcellular location">
    <subcellularLocation>
        <location evidence="1">Cell outer membrane</location>
    </subcellularLocation>
</comment>
<dbReference type="GO" id="GO:1990281">
    <property type="term" value="C:efflux pump complex"/>
    <property type="evidence" value="ECO:0007669"/>
    <property type="project" value="TreeGrafter"/>
</dbReference>
<dbReference type="GO" id="GO:0015562">
    <property type="term" value="F:efflux transmembrane transporter activity"/>
    <property type="evidence" value="ECO:0007669"/>
    <property type="project" value="InterPro"/>
</dbReference>
<evidence type="ECO:0000313" key="10">
    <source>
        <dbReference type="Proteomes" id="UP000435036"/>
    </source>
</evidence>
<keyword evidence="3" id="KW-0813">Transport</keyword>
<protein>
    <recommendedName>
        <fullName evidence="11">TolC family protein</fullName>
    </recommendedName>
</protein>
<dbReference type="GO" id="GO:0009279">
    <property type="term" value="C:cell outer membrane"/>
    <property type="evidence" value="ECO:0007669"/>
    <property type="project" value="UniProtKB-SubCell"/>
</dbReference>
<sequence>MRRLIWMIAAYFCMLIGNWNLQAQERWDLQKCIEVALEKNKSIALSKLDVASKMIDVNMAKNERLPSLNGFSNVASNFGQSQDIFGNNARNDNFNSTIGLSSAVSLVNFGRHKQQILKSALLVNASKEEVELQKRQVRIQVAQAYLQVLLQQEMARLIDSSSYFSELQVQKVQKSTDLGYSALSVLYEAKANHSRDVQKLAAAQQEVEKAFLGLTHLLNLNDSVTIILDDNLSNIEQLSFHDAETQQLLHHVFDNHPLLRKYNYLNEAILADNKMVKTGLYPSIDLGLNVGSFYFNNLTSGFGKLPFMQQMQGNFSQQITLSMNIPIYNKRSVKHGIQKNNNQLLQNIEQLGLAKQQFQQELERYLVDYQNYKKQLVLTQEALETSRLAFDISQKSFDAGKISIYDLNNSRANLLAAESDVLQIRYNMLFSKLLVLLMANGEI</sequence>
<dbReference type="EMBL" id="WSQA01000009">
    <property type="protein sequence ID" value="MVZ62968.1"/>
    <property type="molecule type" value="Genomic_DNA"/>
</dbReference>
<evidence type="ECO:0000313" key="9">
    <source>
        <dbReference type="EMBL" id="MVZ62968.1"/>
    </source>
</evidence>
<keyword evidence="7" id="KW-0998">Cell outer membrane</keyword>
<comment type="similarity">
    <text evidence="2">Belongs to the outer membrane factor (OMF) (TC 1.B.17) family.</text>
</comment>
<dbReference type="PANTHER" id="PTHR30026:SF20">
    <property type="entry name" value="OUTER MEMBRANE PROTEIN TOLC"/>
    <property type="match status" value="1"/>
</dbReference>
<reference evidence="9 10" key="1">
    <citation type="submission" date="2019-12" db="EMBL/GenBank/DDBJ databases">
        <authorList>
            <person name="Dong K."/>
        </authorList>
    </citation>
    <scope>NUCLEOTIDE SEQUENCE [LARGE SCALE GENOMIC DNA]</scope>
    <source>
        <strain evidence="9 10">JCM 31225</strain>
    </source>
</reference>